<protein>
    <recommendedName>
        <fullName evidence="4">DUF4194 domain-containing protein</fullName>
    </recommendedName>
</protein>
<dbReference type="EMBL" id="JAUSVL010000001">
    <property type="protein sequence ID" value="MDQ0288884.1"/>
    <property type="molecule type" value="Genomic_DNA"/>
</dbReference>
<evidence type="ECO:0000313" key="3">
    <source>
        <dbReference type="Proteomes" id="UP001238163"/>
    </source>
</evidence>
<evidence type="ECO:0000313" key="2">
    <source>
        <dbReference type="EMBL" id="MDQ0288884.1"/>
    </source>
</evidence>
<dbReference type="RefSeq" id="WP_307260218.1">
    <property type="nucleotide sequence ID" value="NZ_JAUSVL010000001.1"/>
</dbReference>
<name>A0AAE3VE76_9BACT</name>
<gene>
    <name evidence="2" type="ORF">J3R75_000991</name>
</gene>
<dbReference type="AlphaFoldDB" id="A0AAE3VE76"/>
<evidence type="ECO:0008006" key="4">
    <source>
        <dbReference type="Google" id="ProtNLM"/>
    </source>
</evidence>
<organism evidence="2 3">
    <name type="scientific">Oligosphaera ethanolica</name>
    <dbReference type="NCBI Taxonomy" id="760260"/>
    <lineage>
        <taxon>Bacteria</taxon>
        <taxon>Pseudomonadati</taxon>
        <taxon>Lentisphaerota</taxon>
        <taxon>Oligosphaeria</taxon>
        <taxon>Oligosphaerales</taxon>
        <taxon>Oligosphaeraceae</taxon>
        <taxon>Oligosphaera</taxon>
    </lineage>
</organism>
<dbReference type="Pfam" id="PF13835">
    <property type="entry name" value="DUF4194"/>
    <property type="match status" value="1"/>
</dbReference>
<keyword evidence="3" id="KW-1185">Reference proteome</keyword>
<dbReference type="Proteomes" id="UP001238163">
    <property type="component" value="Unassembled WGS sequence"/>
</dbReference>
<accession>A0AAE3VE76</accession>
<comment type="caution">
    <text evidence="2">The sequence shown here is derived from an EMBL/GenBank/DDBJ whole genome shotgun (WGS) entry which is preliminary data.</text>
</comment>
<feature type="compositionally biased region" description="Acidic residues" evidence="1">
    <location>
        <begin position="203"/>
        <end position="221"/>
    </location>
</feature>
<evidence type="ECO:0000256" key="1">
    <source>
        <dbReference type="SAM" id="MobiDB-lite"/>
    </source>
</evidence>
<sequence>MSLTEQSINTPGQASRELSLVLVQLMKNVIYRDENPEQWTALLRQQAAVQDYVSVIGLELMLDEAEGYAFLRSRADVDGGDDDAAMPRLITRRQLSYPVSLLLALLRKKLAEFDAVGSETRLILAREDIVEMLRIFFARGSNEARVVDQVDSAINKIADMGFVRRLRGNGEMIEVRRIIKAFIDAQWLADFDQRLEEYRGGGDNEDDADGDDDNGDNEDAADATAAPAAAEDRDA</sequence>
<proteinExistence type="predicted"/>
<dbReference type="InterPro" id="IPR025449">
    <property type="entry name" value="JetB"/>
</dbReference>
<reference evidence="2" key="1">
    <citation type="submission" date="2023-07" db="EMBL/GenBank/DDBJ databases">
        <title>Genomic Encyclopedia of Type Strains, Phase IV (KMG-IV): sequencing the most valuable type-strain genomes for metagenomic binning, comparative biology and taxonomic classification.</title>
        <authorList>
            <person name="Goeker M."/>
        </authorList>
    </citation>
    <scope>NUCLEOTIDE SEQUENCE</scope>
    <source>
        <strain evidence="2">DSM 24202</strain>
    </source>
</reference>
<feature type="region of interest" description="Disordered" evidence="1">
    <location>
        <begin position="198"/>
        <end position="235"/>
    </location>
</feature>